<evidence type="ECO:0000313" key="2">
    <source>
        <dbReference type="EMBL" id="HIW08423.1"/>
    </source>
</evidence>
<sequence length="86" mass="9289">MTEPIPRMRTAAGIVAEIKALDPGSGVTEYYIRQLAREGRLPAIHAGSKTLINLDDVLALLRAGTPPHDSTPEMSGGIRRLDARLK</sequence>
<accession>A0A9D1Q8I3</accession>
<feature type="region of interest" description="Disordered" evidence="1">
    <location>
        <begin position="65"/>
        <end position="86"/>
    </location>
</feature>
<dbReference type="EMBL" id="DXHQ01000037">
    <property type="protein sequence ID" value="HIW08423.1"/>
    <property type="molecule type" value="Genomic_DNA"/>
</dbReference>
<dbReference type="Proteomes" id="UP000823933">
    <property type="component" value="Unassembled WGS sequence"/>
</dbReference>
<gene>
    <name evidence="2" type="ORF">H9890_03350</name>
</gene>
<comment type="caution">
    <text evidence="2">The sequence shown here is derived from an EMBL/GenBank/DDBJ whole genome shotgun (WGS) entry which is preliminary data.</text>
</comment>
<evidence type="ECO:0000256" key="1">
    <source>
        <dbReference type="SAM" id="MobiDB-lite"/>
    </source>
</evidence>
<dbReference type="CDD" id="cd00076">
    <property type="entry name" value="HFD_SF"/>
    <property type="match status" value="1"/>
</dbReference>
<protein>
    <submittedName>
        <fullName evidence="2">Helix-turn-helix domain-containing protein</fullName>
    </submittedName>
</protein>
<reference evidence="2" key="2">
    <citation type="submission" date="2021-04" db="EMBL/GenBank/DDBJ databases">
        <authorList>
            <person name="Gilroy R."/>
        </authorList>
    </citation>
    <scope>NUCLEOTIDE SEQUENCE</scope>
    <source>
        <strain evidence="2">ChiHcolR34-3080</strain>
    </source>
</reference>
<dbReference type="AlphaFoldDB" id="A0A9D1Q8I3"/>
<reference evidence="2" key="1">
    <citation type="journal article" date="2021" name="PeerJ">
        <title>Extensive microbial diversity within the chicken gut microbiome revealed by metagenomics and culture.</title>
        <authorList>
            <person name="Gilroy R."/>
            <person name="Ravi A."/>
            <person name="Getino M."/>
            <person name="Pursley I."/>
            <person name="Horton D.L."/>
            <person name="Alikhan N.F."/>
            <person name="Baker D."/>
            <person name="Gharbi K."/>
            <person name="Hall N."/>
            <person name="Watson M."/>
            <person name="Adriaenssens E.M."/>
            <person name="Foster-Nyarko E."/>
            <person name="Jarju S."/>
            <person name="Secka A."/>
            <person name="Antonio M."/>
            <person name="Oren A."/>
            <person name="Chaudhuri R.R."/>
            <person name="La Ragione R."/>
            <person name="Hildebrand F."/>
            <person name="Pallen M.J."/>
        </authorList>
    </citation>
    <scope>NUCLEOTIDE SEQUENCE</scope>
    <source>
        <strain evidence="2">ChiHcolR34-3080</strain>
    </source>
</reference>
<evidence type="ECO:0000313" key="3">
    <source>
        <dbReference type="Proteomes" id="UP000823933"/>
    </source>
</evidence>
<organism evidence="2 3">
    <name type="scientific">Candidatus Faecalibacterium intestinigallinarum</name>
    <dbReference type="NCBI Taxonomy" id="2838581"/>
    <lineage>
        <taxon>Bacteria</taxon>
        <taxon>Bacillati</taxon>
        <taxon>Bacillota</taxon>
        <taxon>Clostridia</taxon>
        <taxon>Eubacteriales</taxon>
        <taxon>Oscillospiraceae</taxon>
        <taxon>Faecalibacterium</taxon>
    </lineage>
</organism>
<proteinExistence type="predicted"/>
<name>A0A9D1Q8I3_9FIRM</name>